<accession>A0A4R4X1B8</accession>
<feature type="binding site" evidence="5">
    <location>
        <position position="128"/>
    </location>
    <ligand>
        <name>5-phospho-alpha-D-ribose 1-diphosphate</name>
        <dbReference type="ChEBI" id="CHEBI:58017"/>
    </ligand>
</feature>
<comment type="pathway">
    <text evidence="5">Amino-acid biosynthesis; L-tryptophan biosynthesis; L-tryptophan from chorismate: step 2/5.</text>
</comment>
<proteinExistence type="inferred from homology"/>
<keyword evidence="5" id="KW-0479">Metal-binding</keyword>
<dbReference type="Pfam" id="PF00591">
    <property type="entry name" value="Glycos_transf_3"/>
    <property type="match status" value="1"/>
</dbReference>
<feature type="binding site" evidence="5">
    <location>
        <position position="174"/>
    </location>
    <ligand>
        <name>anthranilate</name>
        <dbReference type="ChEBI" id="CHEBI:16567"/>
        <label>2</label>
    </ligand>
</feature>
<dbReference type="InterPro" id="IPR035902">
    <property type="entry name" value="Nuc_phospho_transferase"/>
</dbReference>
<evidence type="ECO:0000256" key="6">
    <source>
        <dbReference type="SAM" id="SignalP"/>
    </source>
</evidence>
<dbReference type="HAMAP" id="MF_00211">
    <property type="entry name" value="TrpD"/>
    <property type="match status" value="1"/>
</dbReference>
<dbReference type="SUPFAM" id="SSF47648">
    <property type="entry name" value="Nucleoside phosphorylase/phosphoribosyltransferase N-terminal domain"/>
    <property type="match status" value="1"/>
</dbReference>
<evidence type="ECO:0000313" key="9">
    <source>
        <dbReference type="EMBL" id="TDD23941.1"/>
    </source>
</evidence>
<dbReference type="Gene3D" id="3.40.1030.10">
    <property type="entry name" value="Nucleoside phosphorylase/phosphoribosyltransferase catalytic domain"/>
    <property type="match status" value="1"/>
</dbReference>
<feature type="binding site" evidence="5">
    <location>
        <begin position="115"/>
        <end position="123"/>
    </location>
    <ligand>
        <name>5-phospho-alpha-D-ribose 1-diphosphate</name>
        <dbReference type="ChEBI" id="CHEBI:58017"/>
    </ligand>
</feature>
<comment type="catalytic activity">
    <reaction evidence="5">
        <text>N-(5-phospho-beta-D-ribosyl)anthranilate + diphosphate = 5-phospho-alpha-D-ribose 1-diphosphate + anthranilate</text>
        <dbReference type="Rhea" id="RHEA:11768"/>
        <dbReference type="ChEBI" id="CHEBI:16567"/>
        <dbReference type="ChEBI" id="CHEBI:18277"/>
        <dbReference type="ChEBI" id="CHEBI:33019"/>
        <dbReference type="ChEBI" id="CHEBI:58017"/>
        <dbReference type="EC" id="2.4.2.18"/>
    </reaction>
</comment>
<comment type="cofactor">
    <cofactor evidence="5">
        <name>Mg(2+)</name>
        <dbReference type="ChEBI" id="CHEBI:18420"/>
    </cofactor>
    <text evidence="5">Binds 2 magnesium ions per monomer.</text>
</comment>
<feature type="binding site" evidence="5">
    <location>
        <position position="87"/>
    </location>
    <ligand>
        <name>anthranilate</name>
        <dbReference type="ChEBI" id="CHEBI:16567"/>
        <label>1</label>
    </ligand>
</feature>
<dbReference type="AlphaFoldDB" id="A0A4R4X1B8"/>
<evidence type="ECO:0000259" key="8">
    <source>
        <dbReference type="Pfam" id="PF02885"/>
    </source>
</evidence>
<feature type="binding site" evidence="5">
    <location>
        <begin position="90"/>
        <end position="91"/>
    </location>
    <ligand>
        <name>5-phospho-alpha-D-ribose 1-diphosphate</name>
        <dbReference type="ChEBI" id="CHEBI:58017"/>
    </ligand>
</feature>
<dbReference type="InterPro" id="IPR017459">
    <property type="entry name" value="Glycosyl_Trfase_fam3_N_dom"/>
</dbReference>
<sequence length="350" mass="36087">MPMATTLRTWSGLISALLAGSDLTAADTAWAMDQLVLGEASPAQISGFLIALRAKGETAEEIAGLAAVLRSHATPVRIRGPFVDIAGTGGDRTGAVNISTMAAVVAASTGVTVVKHGGRAASSSAGGSADLVEHLGVPLDLSADEAARVAAEAGLTYLFAPRFNPALRNVAVVRRELAVPTAFNVLAPLVNPSDPQHQLVGVANPAMLPVIARALAVQGRSALVARGDDGLDKLTTTGVSRLWVVHDGTASEVVFDPRSLGLPSVSPAELRGGDAAFNARVLRRLVDGEPGPVRDVVLLNAAAALVTLEFGSGVLLKQFAEALERCRQAVDNGDTTATLERWAGYSLAFR</sequence>
<gene>
    <name evidence="5 9" type="primary">trpD</name>
    <name evidence="9" type="ORF">E1218_17185</name>
</gene>
<evidence type="ECO:0000256" key="3">
    <source>
        <dbReference type="ARBA" id="ARBA00022822"/>
    </source>
</evidence>
<dbReference type="InterPro" id="IPR005940">
    <property type="entry name" value="Anthranilate_Pribosyl_Tfrase"/>
</dbReference>
<dbReference type="Pfam" id="PF02885">
    <property type="entry name" value="Glycos_trans_3N"/>
    <property type="match status" value="1"/>
</dbReference>
<evidence type="ECO:0000313" key="10">
    <source>
        <dbReference type="Proteomes" id="UP000295172"/>
    </source>
</evidence>
<keyword evidence="5" id="KW-0028">Amino-acid biosynthesis</keyword>
<keyword evidence="10" id="KW-1185">Reference proteome</keyword>
<feature type="binding site" evidence="5">
    <location>
        <position position="87"/>
    </location>
    <ligand>
        <name>5-phospho-alpha-D-ribose 1-diphosphate</name>
        <dbReference type="ChEBI" id="CHEBI:58017"/>
    </ligand>
</feature>
<feature type="signal peptide" evidence="6">
    <location>
        <begin position="1"/>
        <end position="25"/>
    </location>
</feature>
<keyword evidence="5" id="KW-0460">Magnesium</keyword>
<feature type="binding site" evidence="5">
    <location>
        <position position="99"/>
    </location>
    <ligand>
        <name>Mg(2+)</name>
        <dbReference type="ChEBI" id="CHEBI:18420"/>
        <label>1</label>
    </ligand>
</feature>
<feature type="domain" description="Glycosyl transferase family 3" evidence="7">
    <location>
        <begin position="80"/>
        <end position="335"/>
    </location>
</feature>
<protein>
    <recommendedName>
        <fullName evidence="5">Anthranilate phosphoribosyltransferase</fullName>
        <ecNumber evidence="5">2.4.2.18</ecNumber>
    </recommendedName>
</protein>
<feature type="binding site" evidence="5">
    <location>
        <begin position="97"/>
        <end position="100"/>
    </location>
    <ligand>
        <name>5-phospho-alpha-D-ribose 1-diphosphate</name>
        <dbReference type="ChEBI" id="CHEBI:58017"/>
    </ligand>
</feature>
<reference evidence="9 10" key="1">
    <citation type="submission" date="2019-02" db="EMBL/GenBank/DDBJ databases">
        <title>Draft genome sequences of novel Actinobacteria.</title>
        <authorList>
            <person name="Sahin N."/>
            <person name="Ay H."/>
            <person name="Saygin H."/>
        </authorList>
    </citation>
    <scope>NUCLEOTIDE SEQUENCE [LARGE SCALE GENOMIC DNA]</scope>
    <source>
        <strain evidence="9 10">16K104</strain>
    </source>
</reference>
<dbReference type="GO" id="GO:0000162">
    <property type="term" value="P:L-tryptophan biosynthetic process"/>
    <property type="evidence" value="ECO:0007669"/>
    <property type="project" value="UniProtKB-UniRule"/>
</dbReference>
<evidence type="ECO:0000259" key="7">
    <source>
        <dbReference type="Pfam" id="PF00591"/>
    </source>
</evidence>
<feature type="chain" id="PRO_5039080920" description="Anthranilate phosphoribosyltransferase" evidence="6">
    <location>
        <begin position="26"/>
        <end position="350"/>
    </location>
</feature>
<evidence type="ECO:0000256" key="2">
    <source>
        <dbReference type="ARBA" id="ARBA00022679"/>
    </source>
</evidence>
<comment type="caution">
    <text evidence="5">Lacks conserved residue(s) required for the propagation of feature annotation.</text>
</comment>
<dbReference type="PANTHER" id="PTHR43285">
    <property type="entry name" value="ANTHRANILATE PHOSPHORIBOSYLTRANSFERASE"/>
    <property type="match status" value="1"/>
</dbReference>
<evidence type="ECO:0000256" key="4">
    <source>
        <dbReference type="ARBA" id="ARBA00023141"/>
    </source>
</evidence>
<dbReference type="GO" id="GO:0000287">
    <property type="term" value="F:magnesium ion binding"/>
    <property type="evidence" value="ECO:0007669"/>
    <property type="project" value="UniProtKB-UniRule"/>
</dbReference>
<dbReference type="EMBL" id="SMKR01000068">
    <property type="protein sequence ID" value="TDD23941.1"/>
    <property type="molecule type" value="Genomic_DNA"/>
</dbReference>
<dbReference type="Proteomes" id="UP000295172">
    <property type="component" value="Unassembled WGS sequence"/>
</dbReference>
<dbReference type="InterPro" id="IPR036320">
    <property type="entry name" value="Glycosyl_Trfase_fam3_N_dom_sf"/>
</dbReference>
<dbReference type="Gene3D" id="1.20.970.10">
    <property type="entry name" value="Transferase, Pyrimidine Nucleoside Phosphorylase, Chain C"/>
    <property type="match status" value="1"/>
</dbReference>
<keyword evidence="3 5" id="KW-0822">Tryptophan biosynthesis</keyword>
<dbReference type="GO" id="GO:0005829">
    <property type="term" value="C:cytosol"/>
    <property type="evidence" value="ECO:0007669"/>
    <property type="project" value="TreeGrafter"/>
</dbReference>
<dbReference type="EC" id="2.4.2.18" evidence="5"/>
<dbReference type="GO" id="GO:0004048">
    <property type="term" value="F:anthranilate phosphoribosyltransferase activity"/>
    <property type="evidence" value="ECO:0007669"/>
    <property type="project" value="UniProtKB-UniRule"/>
</dbReference>
<feature type="binding site" evidence="5">
    <location>
        <position position="232"/>
    </location>
    <ligand>
        <name>Mg(2+)</name>
        <dbReference type="ChEBI" id="CHEBI:18420"/>
        <label>2</label>
    </ligand>
</feature>
<comment type="subunit">
    <text evidence="5">Homodimer.</text>
</comment>
<dbReference type="UniPathway" id="UPA00035">
    <property type="reaction ID" value="UER00041"/>
</dbReference>
<evidence type="ECO:0000256" key="1">
    <source>
        <dbReference type="ARBA" id="ARBA00022676"/>
    </source>
</evidence>
<dbReference type="PANTHER" id="PTHR43285:SF2">
    <property type="entry name" value="ANTHRANILATE PHOSPHORIBOSYLTRANSFERASE"/>
    <property type="match status" value="1"/>
</dbReference>
<keyword evidence="6" id="KW-0732">Signal</keyword>
<keyword evidence="1 5" id="KW-0328">Glycosyltransferase</keyword>
<keyword evidence="4 5" id="KW-0057">Aromatic amino acid biosynthesis</keyword>
<dbReference type="SUPFAM" id="SSF52418">
    <property type="entry name" value="Nucleoside phosphorylase/phosphoribosyltransferase catalytic domain"/>
    <property type="match status" value="1"/>
</dbReference>
<comment type="similarity">
    <text evidence="5">Belongs to the anthranilate phosphoribosyltransferase family.</text>
</comment>
<dbReference type="InterPro" id="IPR000312">
    <property type="entry name" value="Glycosyl_Trfase_fam3"/>
</dbReference>
<feature type="domain" description="Glycosyl transferase family 3 N-terminal" evidence="8">
    <location>
        <begin position="13"/>
        <end position="73"/>
    </location>
</feature>
<organism evidence="9 10">
    <name type="scientific">Kribbella turkmenica</name>
    <dbReference type="NCBI Taxonomy" id="2530375"/>
    <lineage>
        <taxon>Bacteria</taxon>
        <taxon>Bacillati</taxon>
        <taxon>Actinomycetota</taxon>
        <taxon>Actinomycetes</taxon>
        <taxon>Propionibacteriales</taxon>
        <taxon>Kribbellaceae</taxon>
        <taxon>Kribbella</taxon>
    </lineage>
</organism>
<dbReference type="NCBIfam" id="TIGR01245">
    <property type="entry name" value="trpD"/>
    <property type="match status" value="1"/>
</dbReference>
<name>A0A4R4X1B8_9ACTN</name>
<comment type="function">
    <text evidence="5">Catalyzes the transfer of the phosphoribosyl group of 5-phosphorylribose-1-pyrophosphate (PRPP) to anthranilate to yield N-(5'-phosphoribosyl)-anthranilate (PRA).</text>
</comment>
<keyword evidence="2 5" id="KW-0808">Transferase</keyword>
<evidence type="ECO:0000256" key="5">
    <source>
        <dbReference type="HAMAP-Rule" id="MF_00211"/>
    </source>
</evidence>
<comment type="caution">
    <text evidence="9">The sequence shown here is derived from an EMBL/GenBank/DDBJ whole genome shotgun (WGS) entry which is preliminary data.</text>
</comment>
<dbReference type="OrthoDB" id="9806430at2"/>